<dbReference type="GO" id="GO:0004514">
    <property type="term" value="F:nicotinate-nucleotide diphosphorylase (carboxylating) activity"/>
    <property type="evidence" value="ECO:0007669"/>
    <property type="project" value="UniProtKB-EC"/>
</dbReference>
<dbReference type="InterPro" id="IPR037128">
    <property type="entry name" value="Quinolinate_PRibosylTase_N_sf"/>
</dbReference>
<feature type="domain" description="Quinolinate phosphoribosyl transferase N-terminal" evidence="14">
    <location>
        <begin position="44"/>
        <end position="118"/>
    </location>
</feature>
<comment type="similarity">
    <text evidence="3 12">Belongs to the NadC/ModD family.</text>
</comment>
<comment type="catalytic activity">
    <reaction evidence="11 12">
        <text>nicotinate beta-D-ribonucleotide + CO2 + diphosphate = quinolinate + 5-phospho-alpha-D-ribose 1-diphosphate + 2 H(+)</text>
        <dbReference type="Rhea" id="RHEA:12733"/>
        <dbReference type="ChEBI" id="CHEBI:15378"/>
        <dbReference type="ChEBI" id="CHEBI:16526"/>
        <dbReference type="ChEBI" id="CHEBI:29959"/>
        <dbReference type="ChEBI" id="CHEBI:33019"/>
        <dbReference type="ChEBI" id="CHEBI:57502"/>
        <dbReference type="ChEBI" id="CHEBI:58017"/>
        <dbReference type="EC" id="2.4.2.19"/>
    </reaction>
</comment>
<gene>
    <name evidence="15" type="ORF">BGZ99_006450</name>
</gene>
<reference evidence="15" key="1">
    <citation type="journal article" date="2020" name="Fungal Divers.">
        <title>Resolving the Mortierellaceae phylogeny through synthesis of multi-gene phylogenetics and phylogenomics.</title>
        <authorList>
            <person name="Vandepol N."/>
            <person name="Liber J."/>
            <person name="Desiro A."/>
            <person name="Na H."/>
            <person name="Kennedy M."/>
            <person name="Barry K."/>
            <person name="Grigoriev I.V."/>
            <person name="Miller A.N."/>
            <person name="O'Donnell K."/>
            <person name="Stajich J.E."/>
            <person name="Bonito G."/>
        </authorList>
    </citation>
    <scope>NUCLEOTIDE SEQUENCE</scope>
    <source>
        <strain evidence="15">REB-010B</strain>
    </source>
</reference>
<dbReference type="InterPro" id="IPR004393">
    <property type="entry name" value="NadC"/>
</dbReference>
<comment type="function">
    <text evidence="1 12">Involved in the catabolism of quinolinic acid (QA).</text>
</comment>
<name>A0A9P6RGM8_9FUNG</name>
<dbReference type="Gene3D" id="3.90.1170.20">
    <property type="entry name" value="Quinolinate phosphoribosyl transferase, N-terminal domain"/>
    <property type="match status" value="1"/>
</dbReference>
<evidence type="ECO:0000256" key="9">
    <source>
        <dbReference type="ARBA" id="ARBA00022679"/>
    </source>
</evidence>
<comment type="subunit">
    <text evidence="4 12">Hexamer formed by 3 homodimers.</text>
</comment>
<dbReference type="EMBL" id="JAAAIP010000437">
    <property type="protein sequence ID" value="KAG0317198.1"/>
    <property type="molecule type" value="Genomic_DNA"/>
</dbReference>
<dbReference type="GO" id="GO:0005737">
    <property type="term" value="C:cytoplasm"/>
    <property type="evidence" value="ECO:0007669"/>
    <property type="project" value="TreeGrafter"/>
</dbReference>
<evidence type="ECO:0000256" key="12">
    <source>
        <dbReference type="PIRNR" id="PIRNR006250"/>
    </source>
</evidence>
<feature type="domain" description="Quinolinate phosphoribosyl transferase C-terminal" evidence="13">
    <location>
        <begin position="120"/>
        <end position="294"/>
    </location>
</feature>
<dbReference type="EC" id="2.4.2.19" evidence="5 12"/>
<dbReference type="FunFam" id="3.90.1170.20:FF:000003">
    <property type="entry name" value="Nicotinate-nucleotide pyrophosphorylase [carboxylating]"/>
    <property type="match status" value="1"/>
</dbReference>
<keyword evidence="8 12" id="KW-0328">Glycosyltransferase</keyword>
<dbReference type="InterPro" id="IPR002638">
    <property type="entry name" value="Quinolinate_PRibosylTrfase_C"/>
</dbReference>
<organism evidence="15 16">
    <name type="scientific">Dissophora globulifera</name>
    <dbReference type="NCBI Taxonomy" id="979702"/>
    <lineage>
        <taxon>Eukaryota</taxon>
        <taxon>Fungi</taxon>
        <taxon>Fungi incertae sedis</taxon>
        <taxon>Mucoromycota</taxon>
        <taxon>Mortierellomycotina</taxon>
        <taxon>Mortierellomycetes</taxon>
        <taxon>Mortierellales</taxon>
        <taxon>Mortierellaceae</taxon>
        <taxon>Dissophora</taxon>
    </lineage>
</organism>
<accession>A0A9P6RGM8</accession>
<dbReference type="SUPFAM" id="SSF51690">
    <property type="entry name" value="Nicotinate/Quinolinate PRTase C-terminal domain-like"/>
    <property type="match status" value="1"/>
</dbReference>
<evidence type="ECO:0000259" key="14">
    <source>
        <dbReference type="Pfam" id="PF02749"/>
    </source>
</evidence>
<dbReference type="GO" id="GO:0034213">
    <property type="term" value="P:quinolinate catabolic process"/>
    <property type="evidence" value="ECO:0007669"/>
    <property type="project" value="TreeGrafter"/>
</dbReference>
<proteinExistence type="inferred from homology"/>
<dbReference type="PIRSF" id="PIRSF006250">
    <property type="entry name" value="NadC_ModD"/>
    <property type="match status" value="1"/>
</dbReference>
<dbReference type="OrthoDB" id="10067394at2759"/>
<evidence type="ECO:0000256" key="1">
    <source>
        <dbReference type="ARBA" id="ARBA00003237"/>
    </source>
</evidence>
<dbReference type="Proteomes" id="UP000738325">
    <property type="component" value="Unassembled WGS sequence"/>
</dbReference>
<dbReference type="PANTHER" id="PTHR32179">
    <property type="entry name" value="NICOTINATE-NUCLEOTIDE PYROPHOSPHORYLASE [CARBOXYLATING]"/>
    <property type="match status" value="1"/>
</dbReference>
<evidence type="ECO:0000256" key="8">
    <source>
        <dbReference type="ARBA" id="ARBA00022676"/>
    </source>
</evidence>
<keyword evidence="7 12" id="KW-0662">Pyridine nucleotide biosynthesis</keyword>
<evidence type="ECO:0000313" key="16">
    <source>
        <dbReference type="Proteomes" id="UP000738325"/>
    </source>
</evidence>
<evidence type="ECO:0000313" key="15">
    <source>
        <dbReference type="EMBL" id="KAG0317198.1"/>
    </source>
</evidence>
<dbReference type="InterPro" id="IPR013785">
    <property type="entry name" value="Aldolase_TIM"/>
</dbReference>
<dbReference type="InterPro" id="IPR022412">
    <property type="entry name" value="Quinolinate_PRibosylTrfase_N"/>
</dbReference>
<dbReference type="FunFam" id="3.20.20.70:FF:000090">
    <property type="entry name" value="Nicotinate-nucleotide pyrophosphorylase [carboxylating]"/>
    <property type="match status" value="1"/>
</dbReference>
<dbReference type="Pfam" id="PF02749">
    <property type="entry name" value="QRPTase_N"/>
    <property type="match status" value="1"/>
</dbReference>
<dbReference type="Pfam" id="PF01729">
    <property type="entry name" value="QRPTase_C"/>
    <property type="match status" value="1"/>
</dbReference>
<keyword evidence="16" id="KW-1185">Reference proteome</keyword>
<evidence type="ECO:0000256" key="3">
    <source>
        <dbReference type="ARBA" id="ARBA00009400"/>
    </source>
</evidence>
<dbReference type="NCBIfam" id="TIGR00078">
    <property type="entry name" value="nadC"/>
    <property type="match status" value="1"/>
</dbReference>
<dbReference type="InterPro" id="IPR027277">
    <property type="entry name" value="NadC/ModD"/>
</dbReference>
<protein>
    <recommendedName>
        <fullName evidence="6 12">Nicotinate-nucleotide pyrophosphorylase [carboxylating]</fullName>
        <ecNumber evidence="5 12">2.4.2.19</ecNumber>
    </recommendedName>
    <alternativeName>
        <fullName evidence="10 12">Quinolinate phosphoribosyltransferase [decarboxylating]</fullName>
    </alternativeName>
</protein>
<dbReference type="SUPFAM" id="SSF54675">
    <property type="entry name" value="Nicotinate/Quinolinate PRTase N-terminal domain-like"/>
    <property type="match status" value="1"/>
</dbReference>
<evidence type="ECO:0000256" key="5">
    <source>
        <dbReference type="ARBA" id="ARBA00011944"/>
    </source>
</evidence>
<comment type="caution">
    <text evidence="15">The sequence shown here is derived from an EMBL/GenBank/DDBJ whole genome shotgun (WGS) entry which is preliminary data.</text>
</comment>
<dbReference type="AlphaFoldDB" id="A0A9P6RGM8"/>
<comment type="pathway">
    <text evidence="2 12">Cofactor biosynthesis; NAD(+) biosynthesis; nicotinate D-ribonucleotide from quinolinate: step 1/1.</text>
</comment>
<dbReference type="InterPro" id="IPR036068">
    <property type="entry name" value="Nicotinate_pribotase-like_C"/>
</dbReference>
<evidence type="ECO:0000256" key="10">
    <source>
        <dbReference type="ARBA" id="ARBA00033102"/>
    </source>
</evidence>
<dbReference type="PANTHER" id="PTHR32179:SF3">
    <property type="entry name" value="NICOTINATE-NUCLEOTIDE PYROPHOSPHORYLASE [CARBOXYLATING]"/>
    <property type="match status" value="1"/>
</dbReference>
<sequence length="299" mass="32455">MASSVPAPSNSTLTHLLPPNWKTKVTEWLQEDIPSFDYGGYVVGEKETTAILFGKSEGIVAGIPFFTEIFTQLGCRVEWHVTEGQVLKPIQTCAHVYGPVRQILIGERTALNMMARCSGIASQAHRLRLLKEKNGFKGVIAGTRKTTPGFRLVEKYGMLVGGADTHRMDLSSMIMLKDNHVWSTGSITAAVQKAKAVGGFSMKIEVECQSEEEADEAIAAGADIVMLDNFEGDSLKIAATSIKQRWAAQGRQVLVECSGGVTEQTIEGYFCDAIDIISLGSMTQGVSFVDFSLKVQKNA</sequence>
<keyword evidence="9 12" id="KW-0808">Transferase</keyword>
<dbReference type="CDD" id="cd01572">
    <property type="entry name" value="QPRTase"/>
    <property type="match status" value="1"/>
</dbReference>
<evidence type="ECO:0000259" key="13">
    <source>
        <dbReference type="Pfam" id="PF01729"/>
    </source>
</evidence>
<dbReference type="Gene3D" id="3.20.20.70">
    <property type="entry name" value="Aldolase class I"/>
    <property type="match status" value="1"/>
</dbReference>
<evidence type="ECO:0000256" key="4">
    <source>
        <dbReference type="ARBA" id="ARBA00011218"/>
    </source>
</evidence>
<evidence type="ECO:0000256" key="7">
    <source>
        <dbReference type="ARBA" id="ARBA00022642"/>
    </source>
</evidence>
<evidence type="ECO:0000256" key="2">
    <source>
        <dbReference type="ARBA" id="ARBA00004893"/>
    </source>
</evidence>
<dbReference type="GO" id="GO:0009435">
    <property type="term" value="P:NAD+ biosynthetic process"/>
    <property type="evidence" value="ECO:0007669"/>
    <property type="project" value="InterPro"/>
</dbReference>
<evidence type="ECO:0000256" key="6">
    <source>
        <dbReference type="ARBA" id="ARBA00020990"/>
    </source>
</evidence>
<evidence type="ECO:0000256" key="11">
    <source>
        <dbReference type="ARBA" id="ARBA00047445"/>
    </source>
</evidence>